<proteinExistence type="predicted"/>
<reference evidence="3 4" key="1">
    <citation type="journal article" date="2010" name="J. Bacteriol.">
        <title>Genome sequences of Oceanicola granulosus HTCC2516(T) and Oceanicola batsensis HTCC2597(TDelta).</title>
        <authorList>
            <person name="Thrash J.C."/>
            <person name="Cho J.C."/>
            <person name="Vergin K.L."/>
            <person name="Giovannoni S.J."/>
        </authorList>
    </citation>
    <scope>NUCLEOTIDE SEQUENCE [LARGE SCALE GENOMIC DNA]</scope>
    <source>
        <strain evidence="4">ATCC BAA-861 / DSM 15982 / KCTC 12143 / HTCC2516</strain>
    </source>
</reference>
<sequence length="119" mass="12300">MGPPALALALLAAAPASAQNCDSAEQTQLEMNNCAAAFYADADADLNAVWPEAMAAARAAGAGDELLAAQRAWLAFRDAACTAEAAIFAGGSIAPMVHADCLTRLTQTRRDDLYAMLMP</sequence>
<organism evidence="3 4">
    <name type="scientific">Oceanicola granulosus (strain ATCC BAA-861 / DSM 15982 / KCTC 12143 / HTCC2516)</name>
    <dbReference type="NCBI Taxonomy" id="314256"/>
    <lineage>
        <taxon>Bacteria</taxon>
        <taxon>Pseudomonadati</taxon>
        <taxon>Pseudomonadota</taxon>
        <taxon>Alphaproteobacteria</taxon>
        <taxon>Rhodobacterales</taxon>
        <taxon>Roseobacteraceae</taxon>
        <taxon>Oceanicola</taxon>
    </lineage>
</organism>
<comment type="caution">
    <text evidence="3">The sequence shown here is derived from an EMBL/GenBank/DDBJ whole genome shotgun (WGS) entry which is preliminary data.</text>
</comment>
<feature type="domain" description="Lysozyme inhibitor LprI-like N-terminal" evidence="2">
    <location>
        <begin position="21"/>
        <end position="113"/>
    </location>
</feature>
<protein>
    <recommendedName>
        <fullName evidence="2">Lysozyme inhibitor LprI-like N-terminal domain-containing protein</fullName>
    </recommendedName>
</protein>
<feature type="chain" id="PRO_5004207141" description="Lysozyme inhibitor LprI-like N-terminal domain-containing protein" evidence="1">
    <location>
        <begin position="19"/>
        <end position="119"/>
    </location>
</feature>
<evidence type="ECO:0000259" key="2">
    <source>
        <dbReference type="Pfam" id="PF07007"/>
    </source>
</evidence>
<evidence type="ECO:0000313" key="4">
    <source>
        <dbReference type="Proteomes" id="UP000003635"/>
    </source>
</evidence>
<dbReference type="Proteomes" id="UP000003635">
    <property type="component" value="Unassembled WGS sequence"/>
</dbReference>
<accession>Q2CB06</accession>
<evidence type="ECO:0000256" key="1">
    <source>
        <dbReference type="SAM" id="SignalP"/>
    </source>
</evidence>
<evidence type="ECO:0000313" key="3">
    <source>
        <dbReference type="EMBL" id="EAR49870.1"/>
    </source>
</evidence>
<dbReference type="PANTHER" id="PTHR39176:SF1">
    <property type="entry name" value="PERIPLASMIC PROTEIN"/>
    <property type="match status" value="1"/>
</dbReference>
<feature type="signal peptide" evidence="1">
    <location>
        <begin position="1"/>
        <end position="18"/>
    </location>
</feature>
<name>Q2CB06_OCEGH</name>
<dbReference type="HOGENOM" id="CLU_128596_4_1_5"/>
<dbReference type="PANTHER" id="PTHR39176">
    <property type="entry name" value="PERIPLASMIC PROTEIN-RELATED"/>
    <property type="match status" value="1"/>
</dbReference>
<keyword evidence="4" id="KW-1185">Reference proteome</keyword>
<dbReference type="AlphaFoldDB" id="Q2CB06"/>
<keyword evidence="1" id="KW-0732">Signal</keyword>
<dbReference type="InterPro" id="IPR009739">
    <property type="entry name" value="LprI-like_N"/>
</dbReference>
<dbReference type="Gene3D" id="1.20.1270.180">
    <property type="match status" value="1"/>
</dbReference>
<gene>
    <name evidence="3" type="ORF">OG2516_14356</name>
</gene>
<dbReference type="EMBL" id="AAOT01000044">
    <property type="protein sequence ID" value="EAR49870.1"/>
    <property type="molecule type" value="Genomic_DNA"/>
</dbReference>
<dbReference type="eggNOG" id="COG3755">
    <property type="taxonomic scope" value="Bacteria"/>
</dbReference>
<dbReference type="STRING" id="314256.OG2516_14356"/>
<dbReference type="Pfam" id="PF07007">
    <property type="entry name" value="LprI"/>
    <property type="match status" value="1"/>
</dbReference>